<keyword evidence="2" id="KW-1185">Reference proteome</keyword>
<dbReference type="PANTHER" id="PTHR45749:SF37">
    <property type="entry name" value="OS05G0311600 PROTEIN"/>
    <property type="match status" value="1"/>
</dbReference>
<sequence length="119" mass="13609">MGLPVWDFGFTNKSTRINRNKSKFIVKDERLSGLLVLLLSSVDAAAIDPSYLDTFGFYCYTERGFSAMKICKNRLRNRMSDKFLADSLVVHIEKDIAEMFDSASIIDEFKNLKGRRADL</sequence>
<dbReference type="AlphaFoldDB" id="A0A2U1MTI6"/>
<comment type="caution">
    <text evidence="1">The sequence shown here is derived from an EMBL/GenBank/DDBJ whole genome shotgun (WGS) entry which is preliminary data.</text>
</comment>
<evidence type="ECO:0000313" key="1">
    <source>
        <dbReference type="EMBL" id="PWA64560.1"/>
    </source>
</evidence>
<reference evidence="1 2" key="1">
    <citation type="journal article" date="2018" name="Mol. Plant">
        <title>The genome of Artemisia annua provides insight into the evolution of Asteraceae family and artemisinin biosynthesis.</title>
        <authorList>
            <person name="Shen Q."/>
            <person name="Zhang L."/>
            <person name="Liao Z."/>
            <person name="Wang S."/>
            <person name="Yan T."/>
            <person name="Shi P."/>
            <person name="Liu M."/>
            <person name="Fu X."/>
            <person name="Pan Q."/>
            <person name="Wang Y."/>
            <person name="Lv Z."/>
            <person name="Lu X."/>
            <person name="Zhang F."/>
            <person name="Jiang W."/>
            <person name="Ma Y."/>
            <person name="Chen M."/>
            <person name="Hao X."/>
            <person name="Li L."/>
            <person name="Tang Y."/>
            <person name="Lv G."/>
            <person name="Zhou Y."/>
            <person name="Sun X."/>
            <person name="Brodelius P.E."/>
            <person name="Rose J.K.C."/>
            <person name="Tang K."/>
        </authorList>
    </citation>
    <scope>NUCLEOTIDE SEQUENCE [LARGE SCALE GENOMIC DNA]</scope>
    <source>
        <strain evidence="2">cv. Huhao1</strain>
        <tissue evidence="1">Leaf</tissue>
    </source>
</reference>
<protein>
    <submittedName>
        <fullName evidence="1">Uncharacterized protein</fullName>
    </submittedName>
</protein>
<dbReference type="OrthoDB" id="1728517at2759"/>
<gene>
    <name evidence="1" type="ORF">CTI12_AA343760</name>
</gene>
<dbReference type="PANTHER" id="PTHR45749">
    <property type="match status" value="1"/>
</dbReference>
<name>A0A2U1MTI6_ARTAN</name>
<proteinExistence type="predicted"/>
<organism evidence="1 2">
    <name type="scientific">Artemisia annua</name>
    <name type="common">Sweet wormwood</name>
    <dbReference type="NCBI Taxonomy" id="35608"/>
    <lineage>
        <taxon>Eukaryota</taxon>
        <taxon>Viridiplantae</taxon>
        <taxon>Streptophyta</taxon>
        <taxon>Embryophyta</taxon>
        <taxon>Tracheophyta</taxon>
        <taxon>Spermatophyta</taxon>
        <taxon>Magnoliopsida</taxon>
        <taxon>eudicotyledons</taxon>
        <taxon>Gunneridae</taxon>
        <taxon>Pentapetalae</taxon>
        <taxon>asterids</taxon>
        <taxon>campanulids</taxon>
        <taxon>Asterales</taxon>
        <taxon>Asteraceae</taxon>
        <taxon>Asteroideae</taxon>
        <taxon>Anthemideae</taxon>
        <taxon>Artemisiinae</taxon>
        <taxon>Artemisia</taxon>
    </lineage>
</organism>
<dbReference type="EMBL" id="PKPP01004398">
    <property type="protein sequence ID" value="PWA64560.1"/>
    <property type="molecule type" value="Genomic_DNA"/>
</dbReference>
<dbReference type="Proteomes" id="UP000245207">
    <property type="component" value="Unassembled WGS sequence"/>
</dbReference>
<evidence type="ECO:0000313" key="2">
    <source>
        <dbReference type="Proteomes" id="UP000245207"/>
    </source>
</evidence>
<accession>A0A2U1MTI6</accession>